<dbReference type="AlphaFoldDB" id="A0A3B0UNZ5"/>
<name>A0A3B0UNZ5_9ZZZZ</name>
<evidence type="ECO:0000313" key="2">
    <source>
        <dbReference type="EMBL" id="VAW32558.1"/>
    </source>
</evidence>
<protein>
    <recommendedName>
        <fullName evidence="3">DUF5673 domain-containing protein</fullName>
    </recommendedName>
</protein>
<feature type="transmembrane region" description="Helical" evidence="1">
    <location>
        <begin position="23"/>
        <end position="55"/>
    </location>
</feature>
<proteinExistence type="predicted"/>
<accession>A0A3B0UNZ5</accession>
<keyword evidence="1" id="KW-0812">Transmembrane</keyword>
<reference evidence="2" key="1">
    <citation type="submission" date="2018-06" db="EMBL/GenBank/DDBJ databases">
        <authorList>
            <person name="Zhirakovskaya E."/>
        </authorList>
    </citation>
    <scope>NUCLEOTIDE SEQUENCE</scope>
</reference>
<keyword evidence="1" id="KW-0472">Membrane</keyword>
<evidence type="ECO:0000256" key="1">
    <source>
        <dbReference type="SAM" id="Phobius"/>
    </source>
</evidence>
<keyword evidence="1" id="KW-1133">Transmembrane helix</keyword>
<organism evidence="2">
    <name type="scientific">hydrothermal vent metagenome</name>
    <dbReference type="NCBI Taxonomy" id="652676"/>
    <lineage>
        <taxon>unclassified sequences</taxon>
        <taxon>metagenomes</taxon>
        <taxon>ecological metagenomes</taxon>
    </lineage>
</organism>
<sequence length="157" mass="17963">MQHTPRFVWDAQEYEFDDKPAEWYWGLGVIATASIIASILFGNYLLAIVFLTATFTIGLQATKKPNTHHIILSEQGLAIGHRLYSFEIMHSFSMFEHIDKSKSPILSIKTNSLLTPHLLIPLDNVDADEVYAFLFAYIDEGLHQETLLDHIVEFLRL</sequence>
<gene>
    <name evidence="2" type="ORF">MNBD_CPR01-357</name>
</gene>
<evidence type="ECO:0008006" key="3">
    <source>
        <dbReference type="Google" id="ProtNLM"/>
    </source>
</evidence>
<dbReference type="EMBL" id="UOEV01000057">
    <property type="protein sequence ID" value="VAW32558.1"/>
    <property type="molecule type" value="Genomic_DNA"/>
</dbReference>